<dbReference type="AlphaFoldDB" id="M6K7V5"/>
<evidence type="ECO:0000313" key="1">
    <source>
        <dbReference type="EMBL" id="EMN30206.1"/>
    </source>
</evidence>
<accession>M6K7V5</accession>
<name>M6K7V5_LEPIR</name>
<comment type="caution">
    <text evidence="1">The sequence shown here is derived from an EMBL/GenBank/DDBJ whole genome shotgun (WGS) entry which is preliminary data.</text>
</comment>
<proteinExistence type="predicted"/>
<dbReference type="Proteomes" id="UP000012137">
    <property type="component" value="Unassembled WGS sequence"/>
</dbReference>
<reference evidence="1 2" key="1">
    <citation type="submission" date="2013-01" db="EMBL/GenBank/DDBJ databases">
        <authorList>
            <person name="Harkins D.M."/>
            <person name="Durkin A.S."/>
            <person name="Brinkac L.M."/>
            <person name="Haft D.H."/>
            <person name="Selengut J.D."/>
            <person name="Sanka R."/>
            <person name="DePew J."/>
            <person name="Purushe J."/>
            <person name="Peacock S.J."/>
            <person name="Thaipadungpanit J."/>
            <person name="Wuthiekanun V.W."/>
            <person name="Day N.P."/>
            <person name="Vinetz J.M."/>
            <person name="Sutton G.G."/>
            <person name="Nierman W.C."/>
            <person name="Fouts D.E."/>
        </authorList>
    </citation>
    <scope>NUCLEOTIDE SEQUENCE [LARGE SCALE GENOMIC DNA]</scope>
    <source>
        <strain evidence="1 2">L0374</strain>
    </source>
</reference>
<protein>
    <submittedName>
        <fullName evidence="1">Uncharacterized protein</fullName>
    </submittedName>
</protein>
<dbReference type="EMBL" id="AHMZ02000093">
    <property type="protein sequence ID" value="EMN30206.1"/>
    <property type="molecule type" value="Genomic_DNA"/>
</dbReference>
<evidence type="ECO:0000313" key="2">
    <source>
        <dbReference type="Proteomes" id="UP000012137"/>
    </source>
</evidence>
<gene>
    <name evidence="1" type="ORF">LEP1GSC083_1912</name>
</gene>
<sequence length="50" mass="6122">MIGFLFFSWYLGDFLIHSFREENFKIYSKTAFNSELKDIFFLSVYYYLGI</sequence>
<organism evidence="1 2">
    <name type="scientific">Leptospira interrogans serovar Pyrogenes str. L0374</name>
    <dbReference type="NCBI Taxonomy" id="1049928"/>
    <lineage>
        <taxon>Bacteria</taxon>
        <taxon>Pseudomonadati</taxon>
        <taxon>Spirochaetota</taxon>
        <taxon>Spirochaetia</taxon>
        <taxon>Leptospirales</taxon>
        <taxon>Leptospiraceae</taxon>
        <taxon>Leptospira</taxon>
    </lineage>
</organism>